<feature type="chain" id="PRO_5029656422" description="Nudix hydrolase domain-containing protein" evidence="1">
    <location>
        <begin position="20"/>
        <end position="190"/>
    </location>
</feature>
<dbReference type="Proteomes" id="UP000461730">
    <property type="component" value="Unassembled WGS sequence"/>
</dbReference>
<evidence type="ECO:0008006" key="4">
    <source>
        <dbReference type="Google" id="ProtNLM"/>
    </source>
</evidence>
<dbReference type="CDD" id="cd02883">
    <property type="entry name" value="NUDIX_Hydrolase"/>
    <property type="match status" value="1"/>
</dbReference>
<evidence type="ECO:0000313" key="2">
    <source>
        <dbReference type="EMBL" id="MVT11994.1"/>
    </source>
</evidence>
<organism evidence="2 3">
    <name type="scientific">Chitinophaga tropicalis</name>
    <dbReference type="NCBI Taxonomy" id="2683588"/>
    <lineage>
        <taxon>Bacteria</taxon>
        <taxon>Pseudomonadati</taxon>
        <taxon>Bacteroidota</taxon>
        <taxon>Chitinophagia</taxon>
        <taxon>Chitinophagales</taxon>
        <taxon>Chitinophagaceae</taxon>
        <taxon>Chitinophaga</taxon>
    </lineage>
</organism>
<dbReference type="SUPFAM" id="SSF55811">
    <property type="entry name" value="Nudix"/>
    <property type="match status" value="1"/>
</dbReference>
<reference evidence="2 3" key="1">
    <citation type="submission" date="2019-12" db="EMBL/GenBank/DDBJ databases">
        <title>Chitinophaga sp. strain ysch24 (GDMCC 1.1355), whole genome shotgun sequence.</title>
        <authorList>
            <person name="Zhang X."/>
        </authorList>
    </citation>
    <scope>NUCLEOTIDE SEQUENCE [LARGE SCALE GENOMIC DNA]</scope>
    <source>
        <strain evidence="3">ysch24</strain>
    </source>
</reference>
<accession>A0A7K1UC83</accession>
<sequence>MKYITSCLLFLLLFNAATAQTKADSISRIFPKVIITNNKQEILLAFDSNRKAYELPSIGFLEGPISLREYMSRAAKEIGVTYKSFRLGGMFTYIFPNNNRTFVRPYFIMQMEAYSNGQSFSDSSYKWFSLPDAVKAIPYPASAQILQKVMTQPAYVWAAAFEEYGYTNPVDREKIKFRVLEDFYKLNEIQ</sequence>
<evidence type="ECO:0000313" key="3">
    <source>
        <dbReference type="Proteomes" id="UP000461730"/>
    </source>
</evidence>
<keyword evidence="3" id="KW-1185">Reference proteome</keyword>
<dbReference type="EMBL" id="WRXN01000018">
    <property type="protein sequence ID" value="MVT11994.1"/>
    <property type="molecule type" value="Genomic_DNA"/>
</dbReference>
<gene>
    <name evidence="2" type="ORF">GO493_27285</name>
</gene>
<dbReference type="InterPro" id="IPR015797">
    <property type="entry name" value="NUDIX_hydrolase-like_dom_sf"/>
</dbReference>
<protein>
    <recommendedName>
        <fullName evidence="4">Nudix hydrolase domain-containing protein</fullName>
    </recommendedName>
</protein>
<keyword evidence="1" id="KW-0732">Signal</keyword>
<comment type="caution">
    <text evidence="2">The sequence shown here is derived from an EMBL/GenBank/DDBJ whole genome shotgun (WGS) entry which is preliminary data.</text>
</comment>
<dbReference type="Gene3D" id="3.90.79.10">
    <property type="entry name" value="Nucleoside Triphosphate Pyrophosphohydrolase"/>
    <property type="match status" value="1"/>
</dbReference>
<evidence type="ECO:0000256" key="1">
    <source>
        <dbReference type="SAM" id="SignalP"/>
    </source>
</evidence>
<name>A0A7K1UC83_9BACT</name>
<proteinExistence type="predicted"/>
<feature type="signal peptide" evidence="1">
    <location>
        <begin position="1"/>
        <end position="19"/>
    </location>
</feature>
<dbReference type="RefSeq" id="WP_157309416.1">
    <property type="nucleotide sequence ID" value="NZ_WRXN01000018.1"/>
</dbReference>
<dbReference type="AlphaFoldDB" id="A0A7K1UC83"/>